<keyword evidence="3" id="KW-1185">Reference proteome</keyword>
<reference evidence="2" key="1">
    <citation type="journal article" date="2023" name="G3 (Bethesda)">
        <title>Whole genome assembly and annotation of the endangered Caribbean coral Acropora cervicornis.</title>
        <authorList>
            <person name="Selwyn J.D."/>
            <person name="Vollmer S.V."/>
        </authorList>
    </citation>
    <scope>NUCLEOTIDE SEQUENCE</scope>
    <source>
        <strain evidence="2">K2</strain>
    </source>
</reference>
<dbReference type="InterPro" id="IPR013087">
    <property type="entry name" value="Znf_C2H2_type"/>
</dbReference>
<evidence type="ECO:0000313" key="3">
    <source>
        <dbReference type="Proteomes" id="UP001249851"/>
    </source>
</evidence>
<evidence type="ECO:0000313" key="2">
    <source>
        <dbReference type="EMBL" id="KAK2565631.1"/>
    </source>
</evidence>
<dbReference type="PROSITE" id="PS00028">
    <property type="entry name" value="ZINC_FINGER_C2H2_1"/>
    <property type="match status" value="2"/>
</dbReference>
<dbReference type="Proteomes" id="UP001249851">
    <property type="component" value="Unassembled WGS sequence"/>
</dbReference>
<proteinExistence type="predicted"/>
<dbReference type="InterPro" id="IPR046496">
    <property type="entry name" value="DUF6589"/>
</dbReference>
<feature type="domain" description="C2H2-type" evidence="1">
    <location>
        <begin position="649"/>
        <end position="672"/>
    </location>
</feature>
<dbReference type="EMBL" id="JARQWQ010000019">
    <property type="protein sequence ID" value="KAK2565631.1"/>
    <property type="molecule type" value="Genomic_DNA"/>
</dbReference>
<protein>
    <recommendedName>
        <fullName evidence="1">C2H2-type domain-containing protein</fullName>
    </recommendedName>
</protein>
<dbReference type="AlphaFoldDB" id="A0AAD9QQR0"/>
<evidence type="ECO:0000259" key="1">
    <source>
        <dbReference type="PROSITE" id="PS00028"/>
    </source>
</evidence>
<dbReference type="Pfam" id="PF20231">
    <property type="entry name" value="DUF6589"/>
    <property type="match status" value="1"/>
</dbReference>
<feature type="domain" description="C2H2-type" evidence="1">
    <location>
        <begin position="689"/>
        <end position="711"/>
    </location>
</feature>
<reference evidence="2" key="2">
    <citation type="journal article" date="2023" name="Science">
        <title>Genomic signatures of disease resistance in endangered staghorn corals.</title>
        <authorList>
            <person name="Vollmer S.V."/>
            <person name="Selwyn J.D."/>
            <person name="Despard B.A."/>
            <person name="Roesel C.L."/>
        </authorList>
    </citation>
    <scope>NUCLEOTIDE SEQUENCE</scope>
    <source>
        <strain evidence="2">K2</strain>
    </source>
</reference>
<accession>A0AAD9QQR0</accession>
<gene>
    <name evidence="2" type="ORF">P5673_010760</name>
</gene>
<comment type="caution">
    <text evidence="2">The sequence shown here is derived from an EMBL/GenBank/DDBJ whole genome shotgun (WGS) entry which is preliminary data.</text>
</comment>
<sequence length="945" mass="107890">MFRRVVLTRKDSPGVVLAEVCSRVGLVFLHDPVIYSDRVCNPCGRKIRSLGQLFEFVKAGTTPTFESVSKSTKRTLATAEKASPSWRKSKAVRVNSPTAKTLSQQSAGKSRKSLAFGGLSSAIPVSSTQKEDEMLSNLNVDDLPQTGLQELSLQTKNLVKNIACENWCEVSNAILKHKELAPVIIIAIPKAVFKEFSDYLKCDSMLLATNPDELAGFWNKLFMEEIRIHCPVWLNCQLGASGLSSKEEAVGGRVNSMALASSMLARLRNPQASAVHYRISTILFHSGVKHDDLNRLNRLGVCMSPDSIVRLQGKMNMQLEGKVDIWRNAIEENRGALKLVGDNIDYEIHARVQSQQHRNRSIHWTHQFAVLDRVQNPQLDRFSSQKPVSEIQLAELLPDNDVMANLVRNWSVIVSRVITKYLQPFRQLRDVVVRHIPHEYSKEMSQKSDSCFLSMQFLNPNVSGEMAQLLQHNQEKYVPCLTKGTNKTILEKVPLHGDQLFEERARNVIWTYRDGVDDYEQLQGIDTEFADWHAKYTLYKTEFKMFVNHSSAAEIGTTRASINRTGKTNAAKGVENHYNEYSEFHARETEAHICASFMEMTGMQTTDKPGIAMPEKSVSKQTRAKWLLEICEEHTIELGGVHRESRWVCRASDCNRTYAYHSGRVRHEVEVHNLSFDGGQDTRDPYGYCRMRCGLVFKTNATRNRHEEQMHGEPLPEEDIPQDESQEDYKFNYHSAKLTFGLVMLEFNDAIKEGDGGRLFELYKLAMLLYKTHGHYKYAYAVLLYLVKCIAILPSSQALRLKRNRSFNGSGLPGQNIPLDLRKEHDNKDIKTMWRNLGANLDEHSAERTAGTLESRQLVNKSVDRDCDLKEQHFSRDNPKEEEAVHQIISDLLNNGVFMKRPGREGYSAFPKFKRDLIDSLDYRDLHKWMKENIDLWGSIYQQEH</sequence>
<organism evidence="2 3">
    <name type="scientific">Acropora cervicornis</name>
    <name type="common">Staghorn coral</name>
    <dbReference type="NCBI Taxonomy" id="6130"/>
    <lineage>
        <taxon>Eukaryota</taxon>
        <taxon>Metazoa</taxon>
        <taxon>Cnidaria</taxon>
        <taxon>Anthozoa</taxon>
        <taxon>Hexacorallia</taxon>
        <taxon>Scleractinia</taxon>
        <taxon>Astrocoeniina</taxon>
        <taxon>Acroporidae</taxon>
        <taxon>Acropora</taxon>
    </lineage>
</organism>
<name>A0AAD9QQR0_ACRCE</name>